<keyword evidence="7" id="KW-1185">Reference proteome</keyword>
<evidence type="ECO:0000313" key="7">
    <source>
        <dbReference type="Proteomes" id="UP000295252"/>
    </source>
</evidence>
<dbReference type="EMBL" id="HG739088">
    <property type="protein sequence ID" value="CDO99915.1"/>
    <property type="molecule type" value="Genomic_DNA"/>
</dbReference>
<dbReference type="SUPFAM" id="SSF57095">
    <property type="entry name" value="Scorpion toxin-like"/>
    <property type="match status" value="1"/>
</dbReference>
<dbReference type="Gene3D" id="3.30.30.10">
    <property type="entry name" value="Knottin, scorpion toxin-like"/>
    <property type="match status" value="1"/>
</dbReference>
<accession>A0A068TUE0</accession>
<evidence type="ECO:0000256" key="1">
    <source>
        <dbReference type="ARBA" id="ARBA00004613"/>
    </source>
</evidence>
<dbReference type="CDD" id="cd00107">
    <property type="entry name" value="Knot1"/>
    <property type="match status" value="1"/>
</dbReference>
<sequence length="93" mass="10771">MIFQRDQKKLKRLESTMEMRKCFGTMLLLSLLFISYDIVMEAEAAVCSKPSTYFFGPCVRRSTCRRACSHENYPDGKCSRFLGKCICYKPCTT</sequence>
<dbReference type="GO" id="GO:0005576">
    <property type="term" value="C:extracellular region"/>
    <property type="evidence" value="ECO:0007669"/>
    <property type="project" value="UniProtKB-SubCell"/>
</dbReference>
<evidence type="ECO:0000313" key="6">
    <source>
        <dbReference type="EMBL" id="CDO99915.1"/>
    </source>
</evidence>
<dbReference type="InterPro" id="IPR008176">
    <property type="entry name" value="Defensin_plant"/>
</dbReference>
<keyword evidence="2" id="KW-0964">Secreted</keyword>
<dbReference type="AlphaFoldDB" id="A0A068TUE0"/>
<keyword evidence="4" id="KW-1015">Disulfide bond</keyword>
<dbReference type="Gramene" id="CDO99915">
    <property type="protein sequence ID" value="CDO99915"/>
    <property type="gene ID" value="GSCOC_T00029632001"/>
</dbReference>
<dbReference type="Proteomes" id="UP000295252">
    <property type="component" value="Chromosome IV"/>
</dbReference>
<protein>
    <recommendedName>
        <fullName evidence="5">Knottins-like domain-containing protein</fullName>
    </recommendedName>
</protein>
<comment type="subcellular location">
    <subcellularLocation>
        <location evidence="1">Secreted</location>
    </subcellularLocation>
</comment>
<feature type="domain" description="Knottins-like" evidence="5">
    <location>
        <begin position="46"/>
        <end position="91"/>
    </location>
</feature>
<evidence type="ECO:0000259" key="5">
    <source>
        <dbReference type="SMART" id="SM00505"/>
    </source>
</evidence>
<dbReference type="PANTHER" id="PTHR33147">
    <property type="entry name" value="DEFENSIN-LIKE PROTEIN 1"/>
    <property type="match status" value="1"/>
</dbReference>
<evidence type="ECO:0000256" key="4">
    <source>
        <dbReference type="ARBA" id="ARBA00023157"/>
    </source>
</evidence>
<keyword evidence="3" id="KW-0732">Signal</keyword>
<dbReference type="InterPro" id="IPR036574">
    <property type="entry name" value="Scorpion_toxin-like_sf"/>
</dbReference>
<evidence type="ECO:0000256" key="2">
    <source>
        <dbReference type="ARBA" id="ARBA00022525"/>
    </source>
</evidence>
<organism evidence="6 7">
    <name type="scientific">Coffea canephora</name>
    <name type="common">Robusta coffee</name>
    <dbReference type="NCBI Taxonomy" id="49390"/>
    <lineage>
        <taxon>Eukaryota</taxon>
        <taxon>Viridiplantae</taxon>
        <taxon>Streptophyta</taxon>
        <taxon>Embryophyta</taxon>
        <taxon>Tracheophyta</taxon>
        <taxon>Spermatophyta</taxon>
        <taxon>Magnoliopsida</taxon>
        <taxon>eudicotyledons</taxon>
        <taxon>Gunneridae</taxon>
        <taxon>Pentapetalae</taxon>
        <taxon>asterids</taxon>
        <taxon>lamiids</taxon>
        <taxon>Gentianales</taxon>
        <taxon>Rubiaceae</taxon>
        <taxon>Ixoroideae</taxon>
        <taxon>Gardenieae complex</taxon>
        <taxon>Bertiereae - Coffeeae clade</taxon>
        <taxon>Coffeeae</taxon>
        <taxon>Coffea</taxon>
    </lineage>
</organism>
<dbReference type="SMART" id="SM00505">
    <property type="entry name" value="Knot1"/>
    <property type="match status" value="1"/>
</dbReference>
<name>A0A068TUE0_COFCA</name>
<dbReference type="PROSITE" id="PS00940">
    <property type="entry name" value="GAMMA_THIONIN"/>
    <property type="match status" value="1"/>
</dbReference>
<dbReference type="OrthoDB" id="683455at2759"/>
<dbReference type="InParanoid" id="A0A068TUE0"/>
<dbReference type="GO" id="GO:0006952">
    <property type="term" value="P:defense response"/>
    <property type="evidence" value="ECO:0007669"/>
    <property type="project" value="InterPro"/>
</dbReference>
<dbReference type="PhylomeDB" id="A0A068TUE0"/>
<dbReference type="OMA" id="RVCMSEG"/>
<dbReference type="PANTHER" id="PTHR33147:SF39">
    <property type="entry name" value="DRO1 PROTEIN-RELATED"/>
    <property type="match status" value="1"/>
</dbReference>
<dbReference type="Pfam" id="PF00304">
    <property type="entry name" value="Gamma-thionin"/>
    <property type="match status" value="1"/>
</dbReference>
<gene>
    <name evidence="6" type="ORF">GSCOC_T00029632001</name>
</gene>
<proteinExistence type="predicted"/>
<evidence type="ECO:0000256" key="3">
    <source>
        <dbReference type="ARBA" id="ARBA00022729"/>
    </source>
</evidence>
<reference evidence="7" key="1">
    <citation type="journal article" date="2014" name="Science">
        <title>The coffee genome provides insight into the convergent evolution of caffeine biosynthesis.</title>
        <authorList>
            <person name="Denoeud F."/>
            <person name="Carretero-Paulet L."/>
            <person name="Dereeper A."/>
            <person name="Droc G."/>
            <person name="Guyot R."/>
            <person name="Pietrella M."/>
            <person name="Zheng C."/>
            <person name="Alberti A."/>
            <person name="Anthony F."/>
            <person name="Aprea G."/>
            <person name="Aury J.M."/>
            <person name="Bento P."/>
            <person name="Bernard M."/>
            <person name="Bocs S."/>
            <person name="Campa C."/>
            <person name="Cenci A."/>
            <person name="Combes M.C."/>
            <person name="Crouzillat D."/>
            <person name="Da Silva C."/>
            <person name="Daddiego L."/>
            <person name="De Bellis F."/>
            <person name="Dussert S."/>
            <person name="Garsmeur O."/>
            <person name="Gayraud T."/>
            <person name="Guignon V."/>
            <person name="Jahn K."/>
            <person name="Jamilloux V."/>
            <person name="Joet T."/>
            <person name="Labadie K."/>
            <person name="Lan T."/>
            <person name="Leclercq J."/>
            <person name="Lepelley M."/>
            <person name="Leroy T."/>
            <person name="Li L.T."/>
            <person name="Librado P."/>
            <person name="Lopez L."/>
            <person name="Munoz A."/>
            <person name="Noel B."/>
            <person name="Pallavicini A."/>
            <person name="Perrotta G."/>
            <person name="Poncet V."/>
            <person name="Pot D."/>
            <person name="Priyono X."/>
            <person name="Rigoreau M."/>
            <person name="Rouard M."/>
            <person name="Rozas J."/>
            <person name="Tranchant-Dubreuil C."/>
            <person name="VanBuren R."/>
            <person name="Zhang Q."/>
            <person name="Andrade A.C."/>
            <person name="Argout X."/>
            <person name="Bertrand B."/>
            <person name="de Kochko A."/>
            <person name="Graziosi G."/>
            <person name="Henry R.J."/>
            <person name="Jayarama X."/>
            <person name="Ming R."/>
            <person name="Nagai C."/>
            <person name="Rounsley S."/>
            <person name="Sankoff D."/>
            <person name="Giuliano G."/>
            <person name="Albert V.A."/>
            <person name="Wincker P."/>
            <person name="Lashermes P."/>
        </authorList>
    </citation>
    <scope>NUCLEOTIDE SEQUENCE [LARGE SCALE GENOMIC DNA]</scope>
    <source>
        <strain evidence="7">cv. DH200-94</strain>
    </source>
</reference>
<dbReference type="InterPro" id="IPR003614">
    <property type="entry name" value="Knottins"/>
</dbReference>